<dbReference type="RefSeq" id="WP_013657762.1">
    <property type="nucleotide sequence ID" value="NC_015275.1"/>
</dbReference>
<evidence type="ECO:0000313" key="1">
    <source>
        <dbReference type="EMBL" id="ADZ84471.1"/>
    </source>
</evidence>
<accession>F2JK56</accession>
<dbReference type="AlphaFoldDB" id="F2JK56"/>
<dbReference type="EMBL" id="CP002582">
    <property type="protein sequence ID" value="ADZ84471.1"/>
    <property type="molecule type" value="Genomic_DNA"/>
</dbReference>
<dbReference type="HOGENOM" id="CLU_133194_0_0_9"/>
<dbReference type="STRING" id="642492.Clole_2772"/>
<gene>
    <name evidence="1" type="ordered locus">Clole_2772</name>
</gene>
<organism evidence="1 2">
    <name type="scientific">Cellulosilyticum lentocellum (strain ATCC 49066 / DSM 5427 / NCIMB 11756 / RHM5)</name>
    <name type="common">Clostridium lentocellum</name>
    <dbReference type="NCBI Taxonomy" id="642492"/>
    <lineage>
        <taxon>Bacteria</taxon>
        <taxon>Bacillati</taxon>
        <taxon>Bacillota</taxon>
        <taxon>Clostridia</taxon>
        <taxon>Lachnospirales</taxon>
        <taxon>Cellulosilyticaceae</taxon>
        <taxon>Cellulosilyticum</taxon>
    </lineage>
</organism>
<dbReference type="KEGG" id="cle:Clole_2772"/>
<reference evidence="1 2" key="1">
    <citation type="journal article" date="2011" name="J. Bacteriol.">
        <title>Complete genome sequence of the cellulose-degrading bacterium Cellulosilyticum lentocellum.</title>
        <authorList>
            <consortium name="US DOE Joint Genome Institute"/>
            <person name="Miller D.A."/>
            <person name="Suen G."/>
            <person name="Bruce D."/>
            <person name="Copeland A."/>
            <person name="Cheng J.F."/>
            <person name="Detter C."/>
            <person name="Goodwin L.A."/>
            <person name="Han C.S."/>
            <person name="Hauser L.J."/>
            <person name="Land M.L."/>
            <person name="Lapidus A."/>
            <person name="Lucas S."/>
            <person name="Meincke L."/>
            <person name="Pitluck S."/>
            <person name="Tapia R."/>
            <person name="Teshima H."/>
            <person name="Woyke T."/>
            <person name="Fox B.G."/>
            <person name="Angert E.R."/>
            <person name="Currie C.R."/>
        </authorList>
    </citation>
    <scope>NUCLEOTIDE SEQUENCE [LARGE SCALE GENOMIC DNA]</scope>
    <source>
        <strain evidence="2">ATCC 49066 / DSM 5427 / NCIMB 11756 / RHM5</strain>
    </source>
</reference>
<sequence length="187" mass="22312">MAKTEVTKKLEDAIYRETRKQGTFGCFEVTIGWFGNERVDYMTYNTKGEWRCYEVKCSISDFHSKAKKTFLGHYNYYVITRELYEKVIDEIPGHIGVYVYGTLVKRPKKQELGIEEQILKNSFIRSLYRDVEKLYDSGDENLVGRLRSDAEKADRETRKERNKHIKLQNFLYLKFGRKWKEEIGFED</sequence>
<evidence type="ECO:0000313" key="2">
    <source>
        <dbReference type="Proteomes" id="UP000008467"/>
    </source>
</evidence>
<keyword evidence="2" id="KW-1185">Reference proteome</keyword>
<dbReference type="Proteomes" id="UP000008467">
    <property type="component" value="Chromosome"/>
</dbReference>
<dbReference type="eggNOG" id="ENOG5032S72">
    <property type="taxonomic scope" value="Bacteria"/>
</dbReference>
<name>F2JK56_CELLD</name>
<proteinExistence type="predicted"/>
<protein>
    <submittedName>
        <fullName evidence="1">Uncharacterized protein</fullName>
    </submittedName>
</protein>